<dbReference type="InterPro" id="IPR046732">
    <property type="entry name" value="DUF6624"/>
</dbReference>
<dbReference type="OrthoDB" id="1164858at2"/>
<dbReference type="SUPFAM" id="SSF81901">
    <property type="entry name" value="HCP-like"/>
    <property type="match status" value="1"/>
</dbReference>
<evidence type="ECO:0000313" key="2">
    <source>
        <dbReference type="Proteomes" id="UP000182826"/>
    </source>
</evidence>
<dbReference type="Pfam" id="PF20329">
    <property type="entry name" value="DUF6624"/>
    <property type="match status" value="1"/>
</dbReference>
<keyword evidence="2" id="KW-1185">Reference proteome</keyword>
<dbReference type="InterPro" id="IPR011990">
    <property type="entry name" value="TPR-like_helical_dom_sf"/>
</dbReference>
<protein>
    <recommendedName>
        <fullName evidence="3">Tetratricopeptide repeat protein</fullName>
    </recommendedName>
</protein>
<dbReference type="EMBL" id="MLFK01000005">
    <property type="protein sequence ID" value="OIV42761.1"/>
    <property type="molecule type" value="Genomic_DNA"/>
</dbReference>
<accession>A0A1J7CAN0</accession>
<organism evidence="1 2">
    <name type="scientific">Flavobacterium johnsoniae</name>
    <name type="common">Cytophaga johnsonae</name>
    <dbReference type="NCBI Taxonomy" id="986"/>
    <lineage>
        <taxon>Bacteria</taxon>
        <taxon>Pseudomonadati</taxon>
        <taxon>Bacteroidota</taxon>
        <taxon>Flavobacteriia</taxon>
        <taxon>Flavobacteriales</taxon>
        <taxon>Flavobacteriaceae</taxon>
        <taxon>Flavobacterium</taxon>
    </lineage>
</organism>
<dbReference type="RefSeq" id="WP_071636046.1">
    <property type="nucleotide sequence ID" value="NZ_MLFK01000005.1"/>
</dbReference>
<sequence>MKKLIAFFFITMNIGLMQAQTYKEWVRKADSFYVAKNYKTSVSYYDKAFKIEQKNNRDLYNAGCSASMAKENKKAFKWLNLSIDNGYENIAHIKIDNDLKPLHSEKNWNKTIEKLQKKLDIIGANYDKVLEKQLAEIYTDDQQIRGEFMNVYRASNPDKKKMDSIGKIMERKDSINLIKVMKILDERGWLGKNVVGTQGNQTLFLVIQHSDLEYQQKYLPMMREAVKNGNASPGNLAYLEDRVALREGKKQIYGSQSSKNKKTNKICIAPMIDPDNVDKRRAEAGLGTMAEYAVKMNIEWNLEEYKKELAETEKLENSKP</sequence>
<name>A0A1J7CAN0_FLAJO</name>
<dbReference type="AlphaFoldDB" id="A0A1J7CAN0"/>
<gene>
    <name evidence="1" type="ORF">BKM63_07780</name>
</gene>
<dbReference type="Gene3D" id="1.25.40.10">
    <property type="entry name" value="Tetratricopeptide repeat domain"/>
    <property type="match status" value="1"/>
</dbReference>
<proteinExistence type="predicted"/>
<dbReference type="Proteomes" id="UP000182826">
    <property type="component" value="Unassembled WGS sequence"/>
</dbReference>
<comment type="caution">
    <text evidence="1">The sequence shown here is derived from an EMBL/GenBank/DDBJ whole genome shotgun (WGS) entry which is preliminary data.</text>
</comment>
<evidence type="ECO:0000313" key="1">
    <source>
        <dbReference type="EMBL" id="OIV42761.1"/>
    </source>
</evidence>
<evidence type="ECO:0008006" key="3">
    <source>
        <dbReference type="Google" id="ProtNLM"/>
    </source>
</evidence>
<reference evidence="1 2" key="1">
    <citation type="submission" date="2016-10" db="EMBL/GenBank/DDBJ databases">
        <title>Draft Genome Sequence of Rhizobacteria Flavobacterium johnsoniae CI04.</title>
        <authorList>
            <person name="Bravo J.I."/>
            <person name="Lozano G.L."/>
            <person name="Handelsman J."/>
        </authorList>
    </citation>
    <scope>NUCLEOTIDE SEQUENCE [LARGE SCALE GENOMIC DNA]</scope>
    <source>
        <strain evidence="1 2">CI04</strain>
    </source>
</reference>